<dbReference type="InterPro" id="IPR006433">
    <property type="entry name" value="Prohead_protease"/>
</dbReference>
<dbReference type="EMBL" id="WHJH01000078">
    <property type="protein sequence ID" value="NHZ93538.1"/>
    <property type="molecule type" value="Genomic_DNA"/>
</dbReference>
<organism evidence="5 6">
    <name type="scientific">Massilia mucilaginosa</name>
    <dbReference type="NCBI Taxonomy" id="2609282"/>
    <lineage>
        <taxon>Bacteria</taxon>
        <taxon>Pseudomonadati</taxon>
        <taxon>Pseudomonadota</taxon>
        <taxon>Betaproteobacteria</taxon>
        <taxon>Burkholderiales</taxon>
        <taxon>Oxalobacteraceae</taxon>
        <taxon>Telluria group</taxon>
        <taxon>Massilia</taxon>
    </lineage>
</organism>
<dbReference type="Pfam" id="PF04586">
    <property type="entry name" value="Peptidase_S78"/>
    <property type="match status" value="1"/>
</dbReference>
<keyword evidence="3" id="KW-0378">Hydrolase</keyword>
<comment type="caution">
    <text evidence="5">The sequence shown here is derived from an EMBL/GenBank/DDBJ whole genome shotgun (WGS) entry which is preliminary data.</text>
</comment>
<evidence type="ECO:0000313" key="6">
    <source>
        <dbReference type="Proteomes" id="UP000609726"/>
    </source>
</evidence>
<keyword evidence="2 5" id="KW-0645">Protease</keyword>
<evidence type="ECO:0000256" key="3">
    <source>
        <dbReference type="ARBA" id="ARBA00022801"/>
    </source>
</evidence>
<proteinExistence type="predicted"/>
<keyword evidence="6" id="KW-1185">Reference proteome</keyword>
<dbReference type="GO" id="GO:0006508">
    <property type="term" value="P:proteolysis"/>
    <property type="evidence" value="ECO:0007669"/>
    <property type="project" value="UniProtKB-KW"/>
</dbReference>
<dbReference type="RefSeq" id="WP_166882225.1">
    <property type="nucleotide sequence ID" value="NZ_WHJH01000078.1"/>
</dbReference>
<sequence length="224" mass="24345">MEHKALAIANAQFKLESDDATFAGYASTFGNVDSYGDTIVKGAYADTLKLNGLPKMFFNHDSNAVPIGKWVEAKEDDYGLLLRGEFTPGNALAQEVKAALKHGTVDSMSIGYALKKGDYEDTPAGRTIKRVARLAETSIVTFPADKFARVDLSSVKAFADDLAQVETIRDFEYFLRDAGNFSKGAAQALTARAKALFSLRDAGDDAEATKNEAEILARLERMTK</sequence>
<feature type="domain" description="Prohead serine protease" evidence="4">
    <location>
        <begin position="16"/>
        <end position="154"/>
    </location>
</feature>
<evidence type="ECO:0000256" key="2">
    <source>
        <dbReference type="ARBA" id="ARBA00022670"/>
    </source>
</evidence>
<evidence type="ECO:0000313" key="5">
    <source>
        <dbReference type="EMBL" id="NHZ93538.1"/>
    </source>
</evidence>
<evidence type="ECO:0000256" key="1">
    <source>
        <dbReference type="ARBA" id="ARBA00022612"/>
    </source>
</evidence>
<gene>
    <name evidence="5" type="ORF">F2P45_31730</name>
</gene>
<dbReference type="Proteomes" id="UP000609726">
    <property type="component" value="Unassembled WGS sequence"/>
</dbReference>
<dbReference type="InterPro" id="IPR054613">
    <property type="entry name" value="Peptidase_S78_dom"/>
</dbReference>
<keyword evidence="1" id="KW-1188">Viral release from host cell</keyword>
<dbReference type="GO" id="GO:0008233">
    <property type="term" value="F:peptidase activity"/>
    <property type="evidence" value="ECO:0007669"/>
    <property type="project" value="UniProtKB-KW"/>
</dbReference>
<dbReference type="NCBIfam" id="TIGR01543">
    <property type="entry name" value="proheadase_HK97"/>
    <property type="match status" value="1"/>
</dbReference>
<accession>A0ABX0P3B9</accession>
<reference evidence="5 6" key="1">
    <citation type="submission" date="2019-10" db="EMBL/GenBank/DDBJ databases">
        <title>Taxonomy of Antarctic Massilia spp.: description of Massilia rubra sp. nov., Massilia aquatica sp. nov., Massilia mucilaginosa sp. nov., Massilia frigida sp. nov. isolated from streams, lakes and regoliths.</title>
        <authorList>
            <person name="Holochova P."/>
            <person name="Sedlacek I."/>
            <person name="Kralova S."/>
            <person name="Maslanova I."/>
            <person name="Busse H.-J."/>
            <person name="Stankova E."/>
            <person name="Vrbovska V."/>
            <person name="Kovarovic V."/>
            <person name="Bartak M."/>
            <person name="Svec P."/>
            <person name="Pantucek R."/>
        </authorList>
    </citation>
    <scope>NUCLEOTIDE SEQUENCE [LARGE SCALE GENOMIC DNA]</scope>
    <source>
        <strain evidence="5 6">CCM 8733</strain>
    </source>
</reference>
<evidence type="ECO:0000259" key="4">
    <source>
        <dbReference type="Pfam" id="PF04586"/>
    </source>
</evidence>
<name>A0ABX0P3B9_9BURK</name>
<protein>
    <submittedName>
        <fullName evidence="5">HK97 family phage prohead protease</fullName>
    </submittedName>
</protein>